<reference evidence="1" key="2">
    <citation type="submission" date="2022-03" db="EMBL/GenBank/DDBJ databases">
        <title>Draft title - Genomic analysis of global carrot germplasm unveils the trajectory of domestication and the origin of high carotenoid orange carrot.</title>
        <authorList>
            <person name="Iorizzo M."/>
            <person name="Ellison S."/>
            <person name="Senalik D."/>
            <person name="Macko-Podgorni A."/>
            <person name="Grzebelus D."/>
            <person name="Bostan H."/>
            <person name="Rolling W."/>
            <person name="Curaba J."/>
            <person name="Simon P."/>
        </authorList>
    </citation>
    <scope>NUCLEOTIDE SEQUENCE</scope>
    <source>
        <tissue evidence="1">Leaf</tissue>
    </source>
</reference>
<evidence type="ECO:0000313" key="1">
    <source>
        <dbReference type="EMBL" id="WOH08138.1"/>
    </source>
</evidence>
<keyword evidence="2" id="KW-1185">Reference proteome</keyword>
<organism evidence="1 2">
    <name type="scientific">Daucus carota subsp. sativus</name>
    <name type="common">Carrot</name>
    <dbReference type="NCBI Taxonomy" id="79200"/>
    <lineage>
        <taxon>Eukaryota</taxon>
        <taxon>Viridiplantae</taxon>
        <taxon>Streptophyta</taxon>
        <taxon>Embryophyta</taxon>
        <taxon>Tracheophyta</taxon>
        <taxon>Spermatophyta</taxon>
        <taxon>Magnoliopsida</taxon>
        <taxon>eudicotyledons</taxon>
        <taxon>Gunneridae</taxon>
        <taxon>Pentapetalae</taxon>
        <taxon>asterids</taxon>
        <taxon>campanulids</taxon>
        <taxon>Apiales</taxon>
        <taxon>Apiaceae</taxon>
        <taxon>Apioideae</taxon>
        <taxon>Scandiceae</taxon>
        <taxon>Daucinae</taxon>
        <taxon>Daucus</taxon>
        <taxon>Daucus sect. Daucus</taxon>
    </lineage>
</organism>
<gene>
    <name evidence="1" type="ORF">DCAR_0727575</name>
</gene>
<evidence type="ECO:0000313" key="2">
    <source>
        <dbReference type="Proteomes" id="UP000077755"/>
    </source>
</evidence>
<accession>A0AAF1B835</accession>
<name>A0AAF1B835_DAUCS</name>
<dbReference type="EMBL" id="CP093349">
    <property type="protein sequence ID" value="WOH08138.1"/>
    <property type="molecule type" value="Genomic_DNA"/>
</dbReference>
<sequence length="53" mass="6199">MIVRQNRVIPAPPLRFLISIYVSATRLLLRIIVTKIFVYIDSSVFRPKVKKNN</sequence>
<reference evidence="1" key="1">
    <citation type="journal article" date="2016" name="Nat. Genet.">
        <title>A high-quality carrot genome assembly provides new insights into carotenoid accumulation and asterid genome evolution.</title>
        <authorList>
            <person name="Iorizzo M."/>
            <person name="Ellison S."/>
            <person name="Senalik D."/>
            <person name="Zeng P."/>
            <person name="Satapoomin P."/>
            <person name="Huang J."/>
            <person name="Bowman M."/>
            <person name="Iovene M."/>
            <person name="Sanseverino W."/>
            <person name="Cavagnaro P."/>
            <person name="Yildiz M."/>
            <person name="Macko-Podgorni A."/>
            <person name="Moranska E."/>
            <person name="Grzebelus E."/>
            <person name="Grzebelus D."/>
            <person name="Ashrafi H."/>
            <person name="Zheng Z."/>
            <person name="Cheng S."/>
            <person name="Spooner D."/>
            <person name="Van Deynze A."/>
            <person name="Simon P."/>
        </authorList>
    </citation>
    <scope>NUCLEOTIDE SEQUENCE</scope>
    <source>
        <tissue evidence="1">Leaf</tissue>
    </source>
</reference>
<proteinExistence type="predicted"/>
<dbReference type="AlphaFoldDB" id="A0AAF1B835"/>
<dbReference type="Proteomes" id="UP000077755">
    <property type="component" value="Chromosome 7"/>
</dbReference>
<protein>
    <submittedName>
        <fullName evidence="1">Uncharacterized protein</fullName>
    </submittedName>
</protein>